<dbReference type="Pfam" id="PF11829">
    <property type="entry name" value="DUF3349"/>
    <property type="match status" value="1"/>
</dbReference>
<organism evidence="1 2">
    <name type="scientific">Mycobacterium terramassiliense</name>
    <dbReference type="NCBI Taxonomy" id="1841859"/>
    <lineage>
        <taxon>Bacteria</taxon>
        <taxon>Bacillati</taxon>
        <taxon>Actinomycetota</taxon>
        <taxon>Actinomycetes</taxon>
        <taxon>Mycobacteriales</taxon>
        <taxon>Mycobacteriaceae</taxon>
        <taxon>Mycobacterium</taxon>
    </lineage>
</organism>
<evidence type="ECO:0008006" key="3">
    <source>
        <dbReference type="Google" id="ProtNLM"/>
    </source>
</evidence>
<name>A0A2U3N500_9MYCO</name>
<dbReference type="Gene3D" id="1.10.150.430">
    <property type="entry name" value="DUF3349, helical bundle"/>
    <property type="match status" value="1"/>
</dbReference>
<protein>
    <recommendedName>
        <fullName evidence="3">DUF3349 domain-containing protein</fullName>
    </recommendedName>
</protein>
<dbReference type="InterPro" id="IPR021784">
    <property type="entry name" value="DUF3349"/>
</dbReference>
<dbReference type="OrthoDB" id="4350726at2"/>
<dbReference type="RefSeq" id="WP_077096803.1">
    <property type="nucleotide sequence ID" value="NZ_LT717697.1"/>
</dbReference>
<dbReference type="STRING" id="1841859.GCA_900157385_00070"/>
<sequence>MDLSHWVSSIVAFVRAGYPTGMPVTGHVPLAALSRRRVSNDEITTITRELIMRRCPPISTADVGVAITHVTNDMPSQDDIDRVQRRLQAIGCARG</sequence>
<reference evidence="1 2" key="1">
    <citation type="submission" date="2017-01" db="EMBL/GenBank/DDBJ databases">
        <authorList>
            <consortium name="Urmite Genomes"/>
        </authorList>
    </citation>
    <scope>NUCLEOTIDE SEQUENCE [LARGE SCALE GENOMIC DNA]</scope>
    <source>
        <strain evidence="1 2">AB308</strain>
    </source>
</reference>
<evidence type="ECO:0000313" key="2">
    <source>
        <dbReference type="Proteomes" id="UP000241595"/>
    </source>
</evidence>
<evidence type="ECO:0000313" key="1">
    <source>
        <dbReference type="EMBL" id="SPM26601.1"/>
    </source>
</evidence>
<proteinExistence type="predicted"/>
<keyword evidence="2" id="KW-1185">Reference proteome</keyword>
<dbReference type="InterPro" id="IPR044918">
    <property type="entry name" value="DUF3349_helical"/>
</dbReference>
<dbReference type="Proteomes" id="UP000241595">
    <property type="component" value="Unassembled WGS sequence"/>
</dbReference>
<dbReference type="AlphaFoldDB" id="A0A2U3N500"/>
<accession>A0A2U3N500</accession>
<dbReference type="EMBL" id="FTRV01000008">
    <property type="protein sequence ID" value="SPM26601.1"/>
    <property type="molecule type" value="Genomic_DNA"/>
</dbReference>
<gene>
    <name evidence="1" type="ORF">MTAB308_76</name>
</gene>